<dbReference type="InterPro" id="IPR017896">
    <property type="entry name" value="4Fe4S_Fe-S-bd"/>
</dbReference>
<evidence type="ECO:0000256" key="5">
    <source>
        <dbReference type="ARBA" id="ARBA00023004"/>
    </source>
</evidence>
<dbReference type="GO" id="GO:0051536">
    <property type="term" value="F:iron-sulfur cluster binding"/>
    <property type="evidence" value="ECO:0007669"/>
    <property type="project" value="UniProtKB-KW"/>
</dbReference>
<dbReference type="Pfam" id="PF13459">
    <property type="entry name" value="Fer4_15"/>
    <property type="match status" value="1"/>
</dbReference>
<dbReference type="PRINTS" id="PR00352">
    <property type="entry name" value="3FE4SFRDOXIN"/>
</dbReference>
<dbReference type="InterPro" id="IPR051269">
    <property type="entry name" value="Fe-S_cluster_ET"/>
</dbReference>
<dbReference type="PANTHER" id="PTHR36923">
    <property type="entry name" value="FERREDOXIN"/>
    <property type="match status" value="1"/>
</dbReference>
<evidence type="ECO:0000256" key="2">
    <source>
        <dbReference type="ARBA" id="ARBA00022448"/>
    </source>
</evidence>
<evidence type="ECO:0000259" key="8">
    <source>
        <dbReference type="PROSITE" id="PS51379"/>
    </source>
</evidence>
<dbReference type="EMBL" id="LMVM01000012">
    <property type="protein sequence ID" value="PAV05141.1"/>
    <property type="molecule type" value="Genomic_DNA"/>
</dbReference>
<dbReference type="PROSITE" id="PS00198">
    <property type="entry name" value="4FE4S_FER_1"/>
    <property type="match status" value="1"/>
</dbReference>
<comment type="cofactor">
    <cofactor evidence="1">
        <name>[4Fe-4S] cluster</name>
        <dbReference type="ChEBI" id="CHEBI:49883"/>
    </cofactor>
</comment>
<sequence length="71" mass="7945">MAKVELERMMCISCGNCIDICPDFFEFAGDGLSHLKALKNTEETEEIEVEDPSCCTQAEELCPVSIIHVYD</sequence>
<dbReference type="OrthoDB" id="5583at2157"/>
<dbReference type="Proteomes" id="UP000217784">
    <property type="component" value="Unassembled WGS sequence"/>
</dbReference>
<evidence type="ECO:0000313" key="10">
    <source>
        <dbReference type="Proteomes" id="UP000217784"/>
    </source>
</evidence>
<keyword evidence="6 7" id="KW-0411">Iron-sulfur</keyword>
<keyword evidence="2 7" id="KW-0813">Transport</keyword>
<comment type="function">
    <text evidence="7">Ferredoxins are iron-sulfur proteins that transfer electrons in a wide variety of metabolic reactions.</text>
</comment>
<dbReference type="RefSeq" id="WP_069584952.1">
    <property type="nucleotide sequence ID" value="NZ_LMVM01000012.1"/>
</dbReference>
<evidence type="ECO:0000256" key="7">
    <source>
        <dbReference type="RuleBase" id="RU368020"/>
    </source>
</evidence>
<feature type="domain" description="4Fe-4S ferredoxin-type" evidence="8">
    <location>
        <begin position="2"/>
        <end position="30"/>
    </location>
</feature>
<keyword evidence="4 7" id="KW-0249">Electron transport</keyword>
<evidence type="ECO:0000256" key="1">
    <source>
        <dbReference type="ARBA" id="ARBA00001966"/>
    </source>
</evidence>
<keyword evidence="3 7" id="KW-0479">Metal-binding</keyword>
<name>A0A2A2H6P8_METBR</name>
<comment type="caution">
    <text evidence="9">The sequence shown here is derived from an EMBL/GenBank/DDBJ whole genome shotgun (WGS) entry which is preliminary data.</text>
</comment>
<dbReference type="InterPro" id="IPR001080">
    <property type="entry name" value="3Fe4S_ferredoxin"/>
</dbReference>
<dbReference type="PANTHER" id="PTHR36923:SF3">
    <property type="entry name" value="FERREDOXIN"/>
    <property type="match status" value="1"/>
</dbReference>
<dbReference type="SUPFAM" id="SSF54862">
    <property type="entry name" value="4Fe-4S ferredoxins"/>
    <property type="match status" value="1"/>
</dbReference>
<proteinExistence type="predicted"/>
<evidence type="ECO:0000256" key="3">
    <source>
        <dbReference type="ARBA" id="ARBA00022723"/>
    </source>
</evidence>
<gene>
    <name evidence="9" type="ORF">ASJ80_12700</name>
</gene>
<keyword evidence="5 7" id="KW-0408">Iron</keyword>
<protein>
    <recommendedName>
        <fullName evidence="7">Ferredoxin</fullName>
    </recommendedName>
</protein>
<evidence type="ECO:0000313" key="9">
    <source>
        <dbReference type="EMBL" id="PAV05141.1"/>
    </source>
</evidence>
<evidence type="ECO:0000256" key="6">
    <source>
        <dbReference type="ARBA" id="ARBA00023014"/>
    </source>
</evidence>
<dbReference type="GO" id="GO:0016491">
    <property type="term" value="F:oxidoreductase activity"/>
    <property type="evidence" value="ECO:0007669"/>
    <property type="project" value="UniProtKB-ARBA"/>
</dbReference>
<dbReference type="PROSITE" id="PS51379">
    <property type="entry name" value="4FE4S_FER_2"/>
    <property type="match status" value="1"/>
</dbReference>
<dbReference type="AlphaFoldDB" id="A0A2A2H6P8"/>
<dbReference type="GO" id="GO:0005506">
    <property type="term" value="F:iron ion binding"/>
    <property type="evidence" value="ECO:0007669"/>
    <property type="project" value="UniProtKB-UniRule"/>
</dbReference>
<dbReference type="Gene3D" id="3.30.70.20">
    <property type="match status" value="1"/>
</dbReference>
<organism evidence="9 10">
    <name type="scientific">Methanobacterium bryantii</name>
    <dbReference type="NCBI Taxonomy" id="2161"/>
    <lineage>
        <taxon>Archaea</taxon>
        <taxon>Methanobacteriati</taxon>
        <taxon>Methanobacteriota</taxon>
        <taxon>Methanomada group</taxon>
        <taxon>Methanobacteria</taxon>
        <taxon>Methanobacteriales</taxon>
        <taxon>Methanobacteriaceae</taxon>
        <taxon>Methanobacterium</taxon>
    </lineage>
</organism>
<dbReference type="GO" id="GO:0009055">
    <property type="term" value="F:electron transfer activity"/>
    <property type="evidence" value="ECO:0007669"/>
    <property type="project" value="UniProtKB-UniRule"/>
</dbReference>
<keyword evidence="10" id="KW-1185">Reference proteome</keyword>
<accession>A0A2A2H6P8</accession>
<dbReference type="InterPro" id="IPR017900">
    <property type="entry name" value="4Fe4S_Fe_S_CS"/>
</dbReference>
<evidence type="ECO:0000256" key="4">
    <source>
        <dbReference type="ARBA" id="ARBA00022982"/>
    </source>
</evidence>
<reference evidence="9 10" key="1">
    <citation type="journal article" date="2017" name="BMC Genomics">
        <title>Genomic analysis of methanogenic archaea reveals a shift towards energy conservation.</title>
        <authorList>
            <person name="Gilmore S.P."/>
            <person name="Henske J.K."/>
            <person name="Sexton J.A."/>
            <person name="Solomon K.V."/>
            <person name="Seppala S."/>
            <person name="Yoo J.I."/>
            <person name="Huyett L.M."/>
            <person name="Pressman A."/>
            <person name="Cogan J.Z."/>
            <person name="Kivenson V."/>
            <person name="Peng X."/>
            <person name="Tan Y."/>
            <person name="Valentine D.L."/>
            <person name="O'Malley M.A."/>
        </authorList>
    </citation>
    <scope>NUCLEOTIDE SEQUENCE [LARGE SCALE GENOMIC DNA]</scope>
    <source>
        <strain evidence="9 10">M.o.H.</strain>
    </source>
</reference>